<organism evidence="3 4">
    <name type="scientific">Marivirga lumbricoides</name>
    <dbReference type="NCBI Taxonomy" id="1046115"/>
    <lineage>
        <taxon>Bacteria</taxon>
        <taxon>Pseudomonadati</taxon>
        <taxon>Bacteroidota</taxon>
        <taxon>Cytophagia</taxon>
        <taxon>Cytophagales</taxon>
        <taxon>Marivirgaceae</taxon>
        <taxon>Marivirga</taxon>
    </lineage>
</organism>
<dbReference type="SUPFAM" id="SSF69318">
    <property type="entry name" value="Integrin alpha N-terminal domain"/>
    <property type="match status" value="3"/>
</dbReference>
<proteinExistence type="predicted"/>
<dbReference type="AlphaFoldDB" id="A0A2T4DP52"/>
<sequence>MNYRFYTPYYIFLILFLGCNTSQENAPQLFKLLSPSVTGVDFNNSLEEDDSLNILDFDYMYNGGGVAIGDFNNDSLPDIFFTGNKVSSRLYLNKGEMQFEDVTAASGLTTTQWAEGVSLVDLNNDNLLDIYISTSSGYKNIPNSNLLFINKGFSKDGIPIFEEKAKAYGIADSSYNTQSAFFDYDGDGDLDLYVLSNAMEGGERTKTRPRKLQGEGMSTDKLYRNNGDGTFTNVSKEAGILIEGYGLGLAISDINKDGWPDIYVANDFITNDILYINNGDGTFTNRIKEMLKHQSMFGMGTDVADYNNDGMVDILVLDMMPDKNPRQKSMFPNINHDKYIRSLALGYEPQFIRNTLQLNNGKINNGLNSFSEIGQIAGIYKTDWSWAPLFADFDNDGLKDLFISNGYGKDVTDMDFVSYSNSMMQFGTPETKKAKAMEEMEKLTDVKVPNFIFKNNGDLTFSDKSQEWGFVQPSLSNGAAYADLDGDGDLDLVINNVNQPAFIYQNNSEKLKNKDSNTRNYLKIDLKGDTVNLQGIGSKITLKYNNENTLEQQYYEHFLTRGYKSTVDNNVHFGLGDVENIDSLEILWPDGNHELLLNVKPNQLLVLDYKNSLPVTEKEKPILKLLFEESSGLTHIKHKQSATEFIDFKIQPLIPQRQSENGPGIAVGDINGDGLEDFYIGGSSLENGSFFLQQNQGTFKKQEFAGETGFDDMGALFFDADADGDLDLYVVSGGSRYPEGNDAYQDRLYINDAHGNFTRNMEALPKMLSSGSVVTAADFDSDGDLDLFIGGRVVPHSYPLPPKSYILRNDGGTFTDVTKEVCPELANIGMVTDALWSDFDSDGHVDLIITGEWMPITILQQQRREGKDIVFNNITKEAGLQNTSGWWNSLAAGDFDNDGDIDYIAGNLGLNSKYKASEKEPVSLYTKDFDNNGSIDPIMFHYILGENYPAHPRDVLISQLSYMKGRFQRYATYGKTTFDDFFAEGELDNSYVLKSYEFKTSYIENLGNNKFNIKALPIEAQMAPIYGILPKDFNNDGNPDLLMVGNSYAPEPQTGRYDASIGKLLLGDGEGDFRPVEVSESGFFVNGNAKALAEITLENGEPLFLISQHDDSLKVYKSTGNISENIYHPEPTDQKATIFTKDGQKLQHEFYYGSSYLGQKSRLLHLNKEVDSIIVFDYAGKSRKYVFPRGHISENSIKK</sequence>
<gene>
    <name evidence="3" type="ORF">C9994_11015</name>
</gene>
<dbReference type="InterPro" id="IPR027039">
    <property type="entry name" value="Crtac1"/>
</dbReference>
<dbReference type="PANTHER" id="PTHR16026:SF0">
    <property type="entry name" value="CARTILAGE ACIDIC PROTEIN 1"/>
    <property type="match status" value="1"/>
</dbReference>
<evidence type="ECO:0000313" key="3">
    <source>
        <dbReference type="EMBL" id="PTB95593.1"/>
    </source>
</evidence>
<comment type="caution">
    <text evidence="3">The sequence shown here is derived from an EMBL/GenBank/DDBJ whole genome shotgun (WGS) entry which is preliminary data.</text>
</comment>
<protein>
    <submittedName>
        <fullName evidence="3">RNA-binding protein</fullName>
    </submittedName>
</protein>
<evidence type="ECO:0000256" key="1">
    <source>
        <dbReference type="ARBA" id="ARBA00022729"/>
    </source>
</evidence>
<name>A0A2T4DP52_9BACT</name>
<dbReference type="InterPro" id="IPR013517">
    <property type="entry name" value="FG-GAP"/>
</dbReference>
<feature type="domain" description="ASPIC/UnbV" evidence="2">
    <location>
        <begin position="535"/>
        <end position="605"/>
    </location>
</feature>
<dbReference type="PROSITE" id="PS51257">
    <property type="entry name" value="PROKAR_LIPOPROTEIN"/>
    <property type="match status" value="1"/>
</dbReference>
<dbReference type="PANTHER" id="PTHR16026">
    <property type="entry name" value="CARTILAGE ACIDIC PROTEIN 1"/>
    <property type="match status" value="1"/>
</dbReference>
<dbReference type="Pfam" id="PF07593">
    <property type="entry name" value="UnbV_ASPIC"/>
    <property type="match status" value="1"/>
</dbReference>
<reference evidence="3 4" key="1">
    <citation type="submission" date="2018-03" db="EMBL/GenBank/DDBJ databases">
        <title>Cross-interface Injection: A General Nanoliter Liquid Handling Method Applied to Single Cells Genome Amplification Automated Nanoliter Liquid Handling Applied to Single Cell Multiple Displacement Amplification.</title>
        <authorList>
            <person name="Yun J."/>
            <person name="Xu P."/>
            <person name="Xu J."/>
            <person name="Dai X."/>
            <person name="Wang Y."/>
            <person name="Zheng X."/>
            <person name="Cao C."/>
            <person name="Yi Q."/>
            <person name="Zhu Y."/>
            <person name="Wang L."/>
            <person name="Dong Z."/>
            <person name="Huang Y."/>
            <person name="Huang L."/>
            <person name="Du W."/>
        </authorList>
    </citation>
    <scope>NUCLEOTIDE SEQUENCE [LARGE SCALE GENOMIC DNA]</scope>
    <source>
        <strain evidence="3 4">Z-D1-2</strain>
    </source>
</reference>
<dbReference type="Gene3D" id="2.130.10.130">
    <property type="entry name" value="Integrin alpha, N-terminal"/>
    <property type="match status" value="3"/>
</dbReference>
<evidence type="ECO:0000313" key="4">
    <source>
        <dbReference type="Proteomes" id="UP000240608"/>
    </source>
</evidence>
<keyword evidence="1" id="KW-0732">Signal</keyword>
<dbReference type="InterPro" id="IPR011519">
    <property type="entry name" value="UnbV_ASPIC"/>
</dbReference>
<accession>A0A2T4DP52</accession>
<dbReference type="EMBL" id="PYVU01000102">
    <property type="protein sequence ID" value="PTB95593.1"/>
    <property type="molecule type" value="Genomic_DNA"/>
</dbReference>
<dbReference type="Proteomes" id="UP000240608">
    <property type="component" value="Unassembled WGS sequence"/>
</dbReference>
<dbReference type="InterPro" id="IPR028994">
    <property type="entry name" value="Integrin_alpha_N"/>
</dbReference>
<dbReference type="Pfam" id="PF13517">
    <property type="entry name" value="FG-GAP_3"/>
    <property type="match status" value="4"/>
</dbReference>
<evidence type="ECO:0000259" key="2">
    <source>
        <dbReference type="Pfam" id="PF07593"/>
    </source>
</evidence>